<dbReference type="Proteomes" id="UP000756346">
    <property type="component" value="Unassembled WGS sequence"/>
</dbReference>
<evidence type="ECO:0000313" key="1">
    <source>
        <dbReference type="EMBL" id="KAH7020875.1"/>
    </source>
</evidence>
<dbReference type="EMBL" id="JAGTJQ010000010">
    <property type="protein sequence ID" value="KAH7020875.1"/>
    <property type="molecule type" value="Genomic_DNA"/>
</dbReference>
<dbReference type="RefSeq" id="XP_046007076.1">
    <property type="nucleotide sequence ID" value="XM_046151159.1"/>
</dbReference>
<dbReference type="AlphaFoldDB" id="A0A9P9BHT6"/>
<protein>
    <submittedName>
        <fullName evidence="1">Uncharacterized protein</fullName>
    </submittedName>
</protein>
<proteinExistence type="predicted"/>
<accession>A0A9P9BHT6</accession>
<reference evidence="1" key="1">
    <citation type="journal article" date="2021" name="Nat. Commun.">
        <title>Genetic determinants of endophytism in the Arabidopsis root mycobiome.</title>
        <authorList>
            <person name="Mesny F."/>
            <person name="Miyauchi S."/>
            <person name="Thiergart T."/>
            <person name="Pickel B."/>
            <person name="Atanasova L."/>
            <person name="Karlsson M."/>
            <person name="Huettel B."/>
            <person name="Barry K.W."/>
            <person name="Haridas S."/>
            <person name="Chen C."/>
            <person name="Bauer D."/>
            <person name="Andreopoulos W."/>
            <person name="Pangilinan J."/>
            <person name="LaButti K."/>
            <person name="Riley R."/>
            <person name="Lipzen A."/>
            <person name="Clum A."/>
            <person name="Drula E."/>
            <person name="Henrissat B."/>
            <person name="Kohler A."/>
            <person name="Grigoriev I.V."/>
            <person name="Martin F.M."/>
            <person name="Hacquard S."/>
        </authorList>
    </citation>
    <scope>NUCLEOTIDE SEQUENCE</scope>
    <source>
        <strain evidence="1">MPI-CAGE-CH-0230</strain>
    </source>
</reference>
<organism evidence="1 2">
    <name type="scientific">Microdochium trichocladiopsis</name>
    <dbReference type="NCBI Taxonomy" id="1682393"/>
    <lineage>
        <taxon>Eukaryota</taxon>
        <taxon>Fungi</taxon>
        <taxon>Dikarya</taxon>
        <taxon>Ascomycota</taxon>
        <taxon>Pezizomycotina</taxon>
        <taxon>Sordariomycetes</taxon>
        <taxon>Xylariomycetidae</taxon>
        <taxon>Xylariales</taxon>
        <taxon>Microdochiaceae</taxon>
        <taxon>Microdochium</taxon>
    </lineage>
</organism>
<name>A0A9P9BHT6_9PEZI</name>
<dbReference type="GeneID" id="70180705"/>
<sequence>MYTSFIPWKVYPCSTAGTSCGPSLRLLALSSKNLLTTVREFGWLVLKSSSHVSSSHRAESATFCRLGSASVEGVPPRDRGFKWKEDKCRAPNGNFLSPPEGRDSLNLRVGATEYAGKLNQKMSRDEQQWNKRGNGRSRMYRLDGMRGGLYVLSNTGLCIAHNSAFGLTAQK</sequence>
<comment type="caution">
    <text evidence="1">The sequence shown here is derived from an EMBL/GenBank/DDBJ whole genome shotgun (WGS) entry which is preliminary data.</text>
</comment>
<gene>
    <name evidence="1" type="ORF">B0I36DRAFT_26301</name>
</gene>
<evidence type="ECO:0000313" key="2">
    <source>
        <dbReference type="Proteomes" id="UP000756346"/>
    </source>
</evidence>
<keyword evidence="2" id="KW-1185">Reference proteome</keyword>